<dbReference type="Proteomes" id="UP000887566">
    <property type="component" value="Unplaced"/>
</dbReference>
<dbReference type="PROSITE" id="PS51670">
    <property type="entry name" value="SHKT"/>
    <property type="match status" value="1"/>
</dbReference>
<evidence type="ECO:0000256" key="2">
    <source>
        <dbReference type="SAM" id="MobiDB-lite"/>
    </source>
</evidence>
<dbReference type="WBParaSite" id="PSAMB.scaffold112size77602.g2054.t1">
    <property type="protein sequence ID" value="PSAMB.scaffold112size77602.g2054.t1"/>
    <property type="gene ID" value="PSAMB.scaffold112size77602.g2054"/>
</dbReference>
<evidence type="ECO:0000313" key="5">
    <source>
        <dbReference type="Proteomes" id="UP000887566"/>
    </source>
</evidence>
<keyword evidence="3" id="KW-0732">Signal</keyword>
<protein>
    <submittedName>
        <fullName evidence="6">ShKT domain-containing protein</fullName>
    </submittedName>
</protein>
<dbReference type="AlphaFoldDB" id="A0A914UPW3"/>
<feature type="domain" description="ShKT" evidence="4">
    <location>
        <begin position="152"/>
        <end position="189"/>
    </location>
</feature>
<comment type="caution">
    <text evidence="1">Lacks conserved residue(s) required for the propagation of feature annotation.</text>
</comment>
<evidence type="ECO:0000256" key="1">
    <source>
        <dbReference type="PROSITE-ProRule" id="PRU01005"/>
    </source>
</evidence>
<feature type="compositionally biased region" description="Low complexity" evidence="2">
    <location>
        <begin position="124"/>
        <end position="135"/>
    </location>
</feature>
<feature type="compositionally biased region" description="Low complexity" evidence="2">
    <location>
        <begin position="51"/>
        <end position="95"/>
    </location>
</feature>
<evidence type="ECO:0000259" key="4">
    <source>
        <dbReference type="PROSITE" id="PS51670"/>
    </source>
</evidence>
<keyword evidence="5" id="KW-1185">Reference proteome</keyword>
<evidence type="ECO:0000313" key="6">
    <source>
        <dbReference type="WBParaSite" id="PSAMB.scaffold112size77602.g2054.t1"/>
    </source>
</evidence>
<feature type="region of interest" description="Disordered" evidence="2">
    <location>
        <begin position="51"/>
        <end position="135"/>
    </location>
</feature>
<proteinExistence type="predicted"/>
<reference evidence="6" key="1">
    <citation type="submission" date="2022-11" db="UniProtKB">
        <authorList>
            <consortium name="WormBaseParasite"/>
        </authorList>
    </citation>
    <scope>IDENTIFICATION</scope>
</reference>
<dbReference type="InterPro" id="IPR003582">
    <property type="entry name" value="ShKT_dom"/>
</dbReference>
<name>A0A914UPW3_9BILA</name>
<sequence>MMRVIGSLIVLSAVGVVLAQDNATDALSVPAGGDATASPAAAGVSAGADAAAGTDTTAPLPADAPPAATGDAAGGPAEASAGAVVPIPAPGAGDASAGGNGTVAGAPADLSGNSVVQEKPGDPAEPGQGAAAGAPVTPAAVTAPFVPYKFDCGSEADDSGPKCTEWAKSGFCEQHKATKYLFCRKTCLCTGPGGRK</sequence>
<feature type="signal peptide" evidence="3">
    <location>
        <begin position="1"/>
        <end position="19"/>
    </location>
</feature>
<evidence type="ECO:0000256" key="3">
    <source>
        <dbReference type="SAM" id="SignalP"/>
    </source>
</evidence>
<accession>A0A914UPW3</accession>
<feature type="chain" id="PRO_5038116685" evidence="3">
    <location>
        <begin position="20"/>
        <end position="196"/>
    </location>
</feature>
<organism evidence="5 6">
    <name type="scientific">Plectus sambesii</name>
    <dbReference type="NCBI Taxonomy" id="2011161"/>
    <lineage>
        <taxon>Eukaryota</taxon>
        <taxon>Metazoa</taxon>
        <taxon>Ecdysozoa</taxon>
        <taxon>Nematoda</taxon>
        <taxon>Chromadorea</taxon>
        <taxon>Plectida</taxon>
        <taxon>Plectina</taxon>
        <taxon>Plectoidea</taxon>
        <taxon>Plectidae</taxon>
        <taxon>Plectus</taxon>
    </lineage>
</organism>